<gene>
    <name evidence="2" type="ORF">Poli38472_012835</name>
</gene>
<evidence type="ECO:0000256" key="1">
    <source>
        <dbReference type="SAM" id="MobiDB-lite"/>
    </source>
</evidence>
<sequence>MLLPVIERFAELGWQPFVDPGETYELFSVSGIFKRANVETKELALPAPSGSPHLAQRNALFDVCLSSGLAHLIVSYIRAAEPATTGSDTVVGKKYVLTEPIAVQQWVRRRVEALEKLVHADASAFSSSGGHARESLDQVIRELSGLRAVSMTLVERLKETSRQIAANTRSLRLLSSSSSQPEELLKQTELAHLTTEGIQNLLEMLYRIQVATMTCQCLEWFREHDISLDGTQYQEFYYQARTSRSSLRQSFEGSYQATFSSISNSDIEYPSLLIELVMQNANVLHQMSLPPSTVSELIKLLHASSVQEDIANFYSDEVEKEPLEGYFRVQSALLLYFVLDLAYLSLTAKVKSEEAWTGWDLVQQMTDVADSFAAQMGVRDDMKTTLLAIWLIENAVNVHLTAEDEVAPVYFGAVTRLLESSATHLQKKSGLEADLIVYMVETLVHRGESSFAWKIWTAFELDLASLPSVATEYAVMVNLELGAWERALSLLRAQGRLDLLPLLFKWLARSGHMKELVQSTTLTATEETQFDQFMMSDRATGEHVLQDAEIRKADLLVMYYVLRNQFDRAWAVHHEHLALIRESTAGDMQIAQAVLTRSSFRIRTALLQNMRVEPTDRPSSYNFKRNVKSARRTDADVLMLPGSTDQPMSHLRGDQDDEMADVSSPKPPATPQTSKSDTGSVPATPAVSSLEYSPGIYSSRSSQPRSNSGSGKKQQNDSFSSVAATPTDQSTALRNSVPIGSIDSSPGSNARVPAAFRRQPVEASLPGRKAAQTLNFSPSPVAEKDAAPGSSGKTKSPQLGEHQQIVTPPVRSRFNASFSSVPAQASPSSNASTDDLALRVRRESIDATPVNVQVGTRESTDNAADAAATSAIAATASTAAQEAPTGFATPKRFQFVREAPQTDSRLFATKNQDDERSPASQELDTMELEAIDEEFSTPSASSRRKEPSSVPTRRNPRRQSRNPRY</sequence>
<accession>A0A8K1FN22</accession>
<dbReference type="AlphaFoldDB" id="A0A8K1FN22"/>
<feature type="compositionally biased region" description="Acidic residues" evidence="1">
    <location>
        <begin position="924"/>
        <end position="935"/>
    </location>
</feature>
<evidence type="ECO:0000313" key="2">
    <source>
        <dbReference type="EMBL" id="TMW64213.1"/>
    </source>
</evidence>
<protein>
    <recommendedName>
        <fullName evidence="4">ELYS-like domain-containing protein</fullName>
    </recommendedName>
</protein>
<feature type="compositionally biased region" description="Polar residues" evidence="1">
    <location>
        <begin position="671"/>
        <end position="691"/>
    </location>
</feature>
<organism evidence="2 3">
    <name type="scientific">Pythium oligandrum</name>
    <name type="common">Mycoparasitic fungus</name>
    <dbReference type="NCBI Taxonomy" id="41045"/>
    <lineage>
        <taxon>Eukaryota</taxon>
        <taxon>Sar</taxon>
        <taxon>Stramenopiles</taxon>
        <taxon>Oomycota</taxon>
        <taxon>Peronosporomycetes</taxon>
        <taxon>Pythiales</taxon>
        <taxon>Pythiaceae</taxon>
        <taxon>Pythium</taxon>
    </lineage>
</organism>
<proteinExistence type="predicted"/>
<dbReference type="Proteomes" id="UP000794436">
    <property type="component" value="Unassembled WGS sequence"/>
</dbReference>
<evidence type="ECO:0008006" key="4">
    <source>
        <dbReference type="Google" id="ProtNLM"/>
    </source>
</evidence>
<feature type="region of interest" description="Disordered" evidence="1">
    <location>
        <begin position="613"/>
        <end position="849"/>
    </location>
</feature>
<dbReference type="EMBL" id="SPLM01000040">
    <property type="protein sequence ID" value="TMW64213.1"/>
    <property type="molecule type" value="Genomic_DNA"/>
</dbReference>
<evidence type="ECO:0000313" key="3">
    <source>
        <dbReference type="Proteomes" id="UP000794436"/>
    </source>
</evidence>
<feature type="compositionally biased region" description="Low complexity" evidence="1">
    <location>
        <begin position="698"/>
        <end position="711"/>
    </location>
</feature>
<keyword evidence="3" id="KW-1185">Reference proteome</keyword>
<name>A0A8K1FN22_PYTOL</name>
<dbReference type="OrthoDB" id="65518at2759"/>
<feature type="compositionally biased region" description="Basic residues" evidence="1">
    <location>
        <begin position="954"/>
        <end position="965"/>
    </location>
</feature>
<feature type="compositionally biased region" description="Polar residues" evidence="1">
    <location>
        <begin position="814"/>
        <end position="833"/>
    </location>
</feature>
<feature type="compositionally biased region" description="Basic and acidic residues" evidence="1">
    <location>
        <begin position="836"/>
        <end position="845"/>
    </location>
</feature>
<feature type="region of interest" description="Disordered" evidence="1">
    <location>
        <begin position="901"/>
        <end position="965"/>
    </location>
</feature>
<comment type="caution">
    <text evidence="2">The sequence shown here is derived from an EMBL/GenBank/DDBJ whole genome shotgun (WGS) entry which is preliminary data.</text>
</comment>
<feature type="compositionally biased region" description="Polar residues" evidence="1">
    <location>
        <begin position="712"/>
        <end position="734"/>
    </location>
</feature>
<reference evidence="2" key="1">
    <citation type="submission" date="2019-03" db="EMBL/GenBank/DDBJ databases">
        <title>Long read genome sequence of the mycoparasitic Pythium oligandrum ATCC 38472 isolated from sugarbeet rhizosphere.</title>
        <authorList>
            <person name="Gaulin E."/>
        </authorList>
    </citation>
    <scope>NUCLEOTIDE SEQUENCE</scope>
    <source>
        <strain evidence="2">ATCC 38472_TT</strain>
    </source>
</reference>